<feature type="region of interest" description="Disordered" evidence="1">
    <location>
        <begin position="123"/>
        <end position="151"/>
    </location>
</feature>
<gene>
    <name evidence="2" type="ORF">TRIUR3_06041</name>
</gene>
<reference evidence="2" key="1">
    <citation type="journal article" date="2013" name="Nature">
        <title>Draft genome of the wheat A-genome progenitor Triticum urartu.</title>
        <authorList>
            <person name="Ling H.Q."/>
            <person name="Zhao S."/>
            <person name="Liu D."/>
            <person name="Wang J."/>
            <person name="Sun H."/>
            <person name="Zhang C."/>
            <person name="Fan H."/>
            <person name="Li D."/>
            <person name="Dong L."/>
            <person name="Tao Y."/>
            <person name="Gao C."/>
            <person name="Wu H."/>
            <person name="Li Y."/>
            <person name="Cui Y."/>
            <person name="Guo X."/>
            <person name="Zheng S."/>
            <person name="Wang B."/>
            <person name="Yu K."/>
            <person name="Liang Q."/>
            <person name="Yang W."/>
            <person name="Lou X."/>
            <person name="Chen J."/>
            <person name="Feng M."/>
            <person name="Jian J."/>
            <person name="Zhang X."/>
            <person name="Luo G."/>
            <person name="Jiang Y."/>
            <person name="Liu J."/>
            <person name="Wang Z."/>
            <person name="Sha Y."/>
            <person name="Zhang B."/>
            <person name="Wu H."/>
            <person name="Tang D."/>
            <person name="Shen Q."/>
            <person name="Xue P."/>
            <person name="Zou S."/>
            <person name="Wang X."/>
            <person name="Liu X."/>
            <person name="Wang F."/>
            <person name="Yang Y."/>
            <person name="An X."/>
            <person name="Dong Z."/>
            <person name="Zhang K."/>
            <person name="Zhang X."/>
            <person name="Luo M.C."/>
            <person name="Dvorak J."/>
            <person name="Tong Y."/>
            <person name="Wang J."/>
            <person name="Yang H."/>
            <person name="Li Z."/>
            <person name="Wang D."/>
            <person name="Zhang A."/>
            <person name="Wang J."/>
        </authorList>
    </citation>
    <scope>NUCLEOTIDE SEQUENCE</scope>
</reference>
<name>M7ZTQ9_TRIUA</name>
<sequence length="277" mass="30966">MAPPCCSLQRRLAPPLPLASSPCTYGSARRLCCSPVSRAPPLELARPQPPSSSTDVARCASSTSPFISSTGGSQSRVGLAVWICTKLRRPCDLFTRALIPVFPASSASPGYLCLHRAAAARRSTPWPPRPQAPAPPCLARPTPRHHLAPRSSSAKDAKTLLWMRQEPLPRLRNRQERILRLLVFSKTAKYRFVRRSNDYHTGTPSTWICRVPLRPCTTAHAKDHVYLYCYQVPRGSDKYPDDMSTTTPEDLGCTKFHYDMYHYRRPAKTLWTPSPVS</sequence>
<dbReference type="AlphaFoldDB" id="M7ZTQ9"/>
<dbReference type="EMBL" id="KD166810">
    <property type="protein sequence ID" value="EMS55760.1"/>
    <property type="molecule type" value="Genomic_DNA"/>
</dbReference>
<evidence type="ECO:0000256" key="1">
    <source>
        <dbReference type="SAM" id="MobiDB-lite"/>
    </source>
</evidence>
<organism evidence="2">
    <name type="scientific">Triticum urartu</name>
    <name type="common">Red wild einkorn</name>
    <name type="synonym">Crithodium urartu</name>
    <dbReference type="NCBI Taxonomy" id="4572"/>
    <lineage>
        <taxon>Eukaryota</taxon>
        <taxon>Viridiplantae</taxon>
        <taxon>Streptophyta</taxon>
        <taxon>Embryophyta</taxon>
        <taxon>Tracheophyta</taxon>
        <taxon>Spermatophyta</taxon>
        <taxon>Magnoliopsida</taxon>
        <taxon>Liliopsida</taxon>
        <taxon>Poales</taxon>
        <taxon>Poaceae</taxon>
        <taxon>BOP clade</taxon>
        <taxon>Pooideae</taxon>
        <taxon>Triticodae</taxon>
        <taxon>Triticeae</taxon>
        <taxon>Triticinae</taxon>
        <taxon>Triticum</taxon>
    </lineage>
</organism>
<accession>M7ZTQ9</accession>
<protein>
    <submittedName>
        <fullName evidence="2">Uncharacterized protein</fullName>
    </submittedName>
</protein>
<evidence type="ECO:0000313" key="2">
    <source>
        <dbReference type="EMBL" id="EMS55760.1"/>
    </source>
</evidence>
<proteinExistence type="predicted"/>
<feature type="compositionally biased region" description="Pro residues" evidence="1">
    <location>
        <begin position="125"/>
        <end position="138"/>
    </location>
</feature>